<evidence type="ECO:0000256" key="5">
    <source>
        <dbReference type="SAM" id="SignalP"/>
    </source>
</evidence>
<dbReference type="PANTHER" id="PTHR30290">
    <property type="entry name" value="PERIPLASMIC BINDING COMPONENT OF ABC TRANSPORTER"/>
    <property type="match status" value="1"/>
</dbReference>
<keyword evidence="3 5" id="KW-0732">Signal</keyword>
<feature type="signal peptide" evidence="5">
    <location>
        <begin position="1"/>
        <end position="22"/>
    </location>
</feature>
<dbReference type="RefSeq" id="WP_307782595.1">
    <property type="nucleotide sequence ID" value="NZ_JAFBCM010000001.1"/>
</dbReference>
<dbReference type="PROSITE" id="PS51257">
    <property type="entry name" value="PROKAR_LIPOPROTEIN"/>
    <property type="match status" value="1"/>
</dbReference>
<evidence type="ECO:0000256" key="1">
    <source>
        <dbReference type="ARBA" id="ARBA00005695"/>
    </source>
</evidence>
<dbReference type="SUPFAM" id="SSF53850">
    <property type="entry name" value="Periplasmic binding protein-like II"/>
    <property type="match status" value="1"/>
</dbReference>
<evidence type="ECO:0000256" key="4">
    <source>
        <dbReference type="SAM" id="MobiDB-lite"/>
    </source>
</evidence>
<name>A0ABV7YGA7_9ACTN</name>
<dbReference type="PANTHER" id="PTHR30290:SF9">
    <property type="entry name" value="OLIGOPEPTIDE-BINDING PROTEIN APPA"/>
    <property type="match status" value="1"/>
</dbReference>
<dbReference type="PROSITE" id="PS51318">
    <property type="entry name" value="TAT"/>
    <property type="match status" value="1"/>
</dbReference>
<dbReference type="Pfam" id="PF00496">
    <property type="entry name" value="SBP_bac_5"/>
    <property type="match status" value="1"/>
</dbReference>
<dbReference type="Gene3D" id="3.40.190.10">
    <property type="entry name" value="Periplasmic binding protein-like II"/>
    <property type="match status" value="1"/>
</dbReference>
<dbReference type="InterPro" id="IPR006311">
    <property type="entry name" value="TAT_signal"/>
</dbReference>
<sequence length="285" mass="31118">MPVPRRTFLYGAAVAAASTTLAACSGDGDGGNGDADSTGAPSSKLKGSEPKPLAPPSELHESPILAKEVEAGKLPPLAERLPANPYVVPHRWLSPGKYGGTLRIPGNPPVDTSQKEYMYGHSPLRWLNDGLDFGPGLAESWESNADQSEWTLHFRKGLKWSDGEPWTTADVVFWWEDMVLDEEFAEGIPDEARSGKGTVAKLAAPDDHTIVLTYDAPSPMVPEIIASCVKRGVCGSWMEPKHYLKQFHPRYSKNVAKDWPTTFDQKRNGILNPDVPVMTGWRLAS</sequence>
<feature type="domain" description="Solute-binding protein family 5" evidence="6">
    <location>
        <begin position="134"/>
        <end position="229"/>
    </location>
</feature>
<dbReference type="InterPro" id="IPR000914">
    <property type="entry name" value="SBP_5_dom"/>
</dbReference>
<reference evidence="8" key="1">
    <citation type="journal article" date="2019" name="Int. J. Syst. Evol. Microbiol.">
        <title>The Global Catalogue of Microorganisms (GCM) 10K type strain sequencing project: providing services to taxonomists for standard genome sequencing and annotation.</title>
        <authorList>
            <consortium name="The Broad Institute Genomics Platform"/>
            <consortium name="The Broad Institute Genome Sequencing Center for Infectious Disease"/>
            <person name="Wu L."/>
            <person name="Ma J."/>
        </authorList>
    </citation>
    <scope>NUCLEOTIDE SEQUENCE [LARGE SCALE GENOMIC DNA]</scope>
    <source>
        <strain evidence="8">CGMCC 4.7241</strain>
    </source>
</reference>
<keyword evidence="8" id="KW-1185">Reference proteome</keyword>
<evidence type="ECO:0000313" key="7">
    <source>
        <dbReference type="EMBL" id="MFC3763908.1"/>
    </source>
</evidence>
<evidence type="ECO:0000256" key="3">
    <source>
        <dbReference type="ARBA" id="ARBA00022729"/>
    </source>
</evidence>
<evidence type="ECO:0000259" key="6">
    <source>
        <dbReference type="Pfam" id="PF00496"/>
    </source>
</evidence>
<evidence type="ECO:0000313" key="8">
    <source>
        <dbReference type="Proteomes" id="UP001595699"/>
    </source>
</evidence>
<accession>A0ABV7YGA7</accession>
<dbReference type="Proteomes" id="UP001595699">
    <property type="component" value="Unassembled WGS sequence"/>
</dbReference>
<comment type="caution">
    <text evidence="7">The sequence shown here is derived from an EMBL/GenBank/DDBJ whole genome shotgun (WGS) entry which is preliminary data.</text>
</comment>
<gene>
    <name evidence="7" type="ORF">ACFOUW_23940</name>
</gene>
<feature type="chain" id="PRO_5047263806" evidence="5">
    <location>
        <begin position="23"/>
        <end position="285"/>
    </location>
</feature>
<dbReference type="EMBL" id="JBHRZH010000021">
    <property type="protein sequence ID" value="MFC3763908.1"/>
    <property type="molecule type" value="Genomic_DNA"/>
</dbReference>
<protein>
    <submittedName>
        <fullName evidence="7">ABC transporter substrate-binding protein</fullName>
    </submittedName>
</protein>
<organism evidence="7 8">
    <name type="scientific">Tenggerimyces flavus</name>
    <dbReference type="NCBI Taxonomy" id="1708749"/>
    <lineage>
        <taxon>Bacteria</taxon>
        <taxon>Bacillati</taxon>
        <taxon>Actinomycetota</taxon>
        <taxon>Actinomycetes</taxon>
        <taxon>Propionibacteriales</taxon>
        <taxon>Nocardioidaceae</taxon>
        <taxon>Tenggerimyces</taxon>
    </lineage>
</organism>
<proteinExistence type="inferred from homology"/>
<keyword evidence="2" id="KW-0813">Transport</keyword>
<comment type="similarity">
    <text evidence="1">Belongs to the bacterial solute-binding protein 5 family.</text>
</comment>
<feature type="region of interest" description="Disordered" evidence="4">
    <location>
        <begin position="26"/>
        <end position="60"/>
    </location>
</feature>
<evidence type="ECO:0000256" key="2">
    <source>
        <dbReference type="ARBA" id="ARBA00022448"/>
    </source>
</evidence>
<dbReference type="InterPro" id="IPR039424">
    <property type="entry name" value="SBP_5"/>
</dbReference>